<feature type="compositionally biased region" description="Polar residues" evidence="1">
    <location>
        <begin position="371"/>
        <end position="381"/>
    </location>
</feature>
<proteinExistence type="predicted"/>
<feature type="compositionally biased region" description="Polar residues" evidence="1">
    <location>
        <begin position="241"/>
        <end position="251"/>
    </location>
</feature>
<feature type="compositionally biased region" description="Polar residues" evidence="1">
    <location>
        <begin position="577"/>
        <end position="597"/>
    </location>
</feature>
<dbReference type="Proteomes" id="UP000242525">
    <property type="component" value="Unassembled WGS sequence"/>
</dbReference>
<name>A0A0J9XCL1_GEOCN</name>
<feature type="compositionally biased region" description="Polar residues" evidence="1">
    <location>
        <begin position="179"/>
        <end position="211"/>
    </location>
</feature>
<gene>
    <name evidence="2" type="ORF">BN980_GECA09s03838g</name>
</gene>
<feature type="region of interest" description="Disordered" evidence="1">
    <location>
        <begin position="152"/>
        <end position="325"/>
    </location>
</feature>
<dbReference type="OrthoDB" id="5364312at2759"/>
<feature type="compositionally biased region" description="Low complexity" evidence="1">
    <location>
        <begin position="97"/>
        <end position="109"/>
    </location>
</feature>
<protein>
    <submittedName>
        <fullName evidence="2">Uncharacterized protein</fullName>
    </submittedName>
</protein>
<feature type="compositionally biased region" description="Low complexity" evidence="1">
    <location>
        <begin position="294"/>
        <end position="305"/>
    </location>
</feature>
<feature type="region of interest" description="Disordered" evidence="1">
    <location>
        <begin position="577"/>
        <end position="614"/>
    </location>
</feature>
<feature type="region of interest" description="Disordered" evidence="1">
    <location>
        <begin position="52"/>
        <end position="113"/>
    </location>
</feature>
<accession>A0A0J9XCL1</accession>
<feature type="compositionally biased region" description="Polar residues" evidence="1">
    <location>
        <begin position="218"/>
        <end position="229"/>
    </location>
</feature>
<keyword evidence="3" id="KW-1185">Reference proteome</keyword>
<feature type="compositionally biased region" description="Low complexity" evidence="1">
    <location>
        <begin position="152"/>
        <end position="173"/>
    </location>
</feature>
<organism evidence="2 3">
    <name type="scientific">Geotrichum candidum</name>
    <name type="common">Oospora lactis</name>
    <name type="synonym">Dipodascus geotrichum</name>
    <dbReference type="NCBI Taxonomy" id="1173061"/>
    <lineage>
        <taxon>Eukaryota</taxon>
        <taxon>Fungi</taxon>
        <taxon>Dikarya</taxon>
        <taxon>Ascomycota</taxon>
        <taxon>Saccharomycotina</taxon>
        <taxon>Dipodascomycetes</taxon>
        <taxon>Dipodascales</taxon>
        <taxon>Dipodascaceae</taxon>
        <taxon>Geotrichum</taxon>
    </lineage>
</organism>
<comment type="caution">
    <text evidence="2">The sequence shown here is derived from an EMBL/GenBank/DDBJ whole genome shotgun (WGS) entry which is preliminary data.</text>
</comment>
<feature type="compositionally biased region" description="Basic residues" evidence="1">
    <location>
        <begin position="1"/>
        <end position="16"/>
    </location>
</feature>
<reference evidence="2" key="1">
    <citation type="submission" date="2014-03" db="EMBL/GenBank/DDBJ databases">
        <authorList>
            <person name="Casaregola S."/>
        </authorList>
    </citation>
    <scope>NUCLEOTIDE SEQUENCE [LARGE SCALE GENOMIC DNA]</scope>
    <source>
        <strain evidence="2">CLIB 918</strain>
    </source>
</reference>
<feature type="region of interest" description="Disordered" evidence="1">
    <location>
        <begin position="1"/>
        <end position="33"/>
    </location>
</feature>
<sequence>MLRLPKLRQNRRRGRSKKDADEDFGNFLGDENLSQDECQTLDSLLTKQQVYYPTNYPQPKRRSEIDLPTPTGPFSIESIINYRPPVSPSDPKNNIRDNNTPHTGNNNDNSDSRAWRNTMKRRNLRYSWNPFVTSATNAPASALRRHSELAHPAPYNNYNAPLPTPPSSTSSSSERVCLVQQSEPQINESAKSTFAQKQSDQPPHGQLSVTNKRAEQTAPPNTTVSSNAASCHGAAKLPQKPTDTAPCSSTVLGAGSSSSAQRDSFIIDKSTELTNKNRHSDAAADYESSLNSGPHHQQPLPQVQQGNNDLRDGAAASDQSQLTGNNHCESSLVQETSGHLRESSDSSSSCFRFSPANANTLNIGDCASNSTDNNNNHSLKPSRSFDEDPTQDISYCPGSPISIDSDTNSLISLYFDPLSSNLNPDEPTHYCYPDMPLEVAAQRFPLHSLPATLSSPTPSLTNTAFSSLVTRDSFYNQLFPYLTPAANAATADIFERSVQHQYQQQKQQDGSAVNIPLHFFNDDFIPTVLQASTEALTEPRLSSESIDVLTSRRRPSSLRSFSFSDVSVTAISATGNQTPVSLASGTPASDGKQSSYESIIDFPSPRQQSPQPRPRVLSFCSFVDLVTSEHPEGVEPHSSNNTINKQEIASPVSLNSLTVSTNSTDENDAGDCLPYPPTRPGHHSVAAARSRRSSIFSAAGDNDDMEVTSLRQVIRQNSAIMAIS</sequence>
<feature type="region of interest" description="Disordered" evidence="1">
    <location>
        <begin position="330"/>
        <end position="349"/>
    </location>
</feature>
<dbReference type="EMBL" id="CCBN010000009">
    <property type="protein sequence ID" value="CDO55079.1"/>
    <property type="molecule type" value="Genomic_DNA"/>
</dbReference>
<feature type="region of interest" description="Disordered" evidence="1">
    <location>
        <begin position="371"/>
        <end position="393"/>
    </location>
</feature>
<dbReference type="STRING" id="1173061.A0A0J9XCL1"/>
<evidence type="ECO:0000313" key="3">
    <source>
        <dbReference type="Proteomes" id="UP000242525"/>
    </source>
</evidence>
<evidence type="ECO:0000313" key="2">
    <source>
        <dbReference type="EMBL" id="CDO55079.1"/>
    </source>
</evidence>
<evidence type="ECO:0000256" key="1">
    <source>
        <dbReference type="SAM" id="MobiDB-lite"/>
    </source>
</evidence>
<dbReference type="AlphaFoldDB" id="A0A0J9XCL1"/>